<gene>
    <name evidence="1" type="ORF">MiSe_34810</name>
</gene>
<evidence type="ECO:0000313" key="2">
    <source>
        <dbReference type="Proteomes" id="UP001050975"/>
    </source>
</evidence>
<dbReference type="Proteomes" id="UP001050975">
    <property type="component" value="Unassembled WGS sequence"/>
</dbReference>
<proteinExistence type="predicted"/>
<reference evidence="1" key="1">
    <citation type="submission" date="2019-10" db="EMBL/GenBank/DDBJ databases">
        <title>Draft genome sequece of Microseira wollei NIES-4236.</title>
        <authorList>
            <person name="Yamaguchi H."/>
            <person name="Suzuki S."/>
            <person name="Kawachi M."/>
        </authorList>
    </citation>
    <scope>NUCLEOTIDE SEQUENCE</scope>
    <source>
        <strain evidence="1">NIES-4236</strain>
    </source>
</reference>
<organism evidence="1 2">
    <name type="scientific">Microseira wollei NIES-4236</name>
    <dbReference type="NCBI Taxonomy" id="2530354"/>
    <lineage>
        <taxon>Bacteria</taxon>
        <taxon>Bacillati</taxon>
        <taxon>Cyanobacteriota</taxon>
        <taxon>Cyanophyceae</taxon>
        <taxon>Oscillatoriophycideae</taxon>
        <taxon>Aerosakkonematales</taxon>
        <taxon>Aerosakkonemataceae</taxon>
        <taxon>Microseira</taxon>
    </lineage>
</organism>
<protein>
    <recommendedName>
        <fullName evidence="3">Sigma-70 family RNA polymerase sigma factor</fullName>
    </recommendedName>
</protein>
<name>A0AAV3XEC3_9CYAN</name>
<evidence type="ECO:0008006" key="3">
    <source>
        <dbReference type="Google" id="ProtNLM"/>
    </source>
</evidence>
<evidence type="ECO:0000313" key="1">
    <source>
        <dbReference type="EMBL" id="GET38722.1"/>
    </source>
</evidence>
<comment type="caution">
    <text evidence="1">The sequence shown here is derived from an EMBL/GenBank/DDBJ whole genome shotgun (WGS) entry which is preliminary data.</text>
</comment>
<dbReference type="AlphaFoldDB" id="A0AAV3XEC3"/>
<keyword evidence="2" id="KW-1185">Reference proteome</keyword>
<dbReference type="EMBL" id="BLAY01000050">
    <property type="protein sequence ID" value="GET38722.1"/>
    <property type="molecule type" value="Genomic_DNA"/>
</dbReference>
<accession>A0AAV3XEC3</accession>
<sequence>MAIDEHLRQLIAEVCKYPPQSLERKKALNRLLIQIQSLPGLYKSKHPDYLHALNRTWEWVSKNIQNFKPRPPSIQVSLVKWINGYLYWRIKDLYAPDDKPSRSFDEPLWDDEDGATYLDRLSESGFCTFSLSGIDSYIEELQNQETQRIGLELERYIESDPDGKLKTCHLKAKPECNCMLLIQRLRFKNPPDKLADIAREWNVNYQTLVAHWKRNCLPMLQEIALNLGYEPDIEP</sequence>